<keyword evidence="1" id="KW-0812">Transmembrane</keyword>
<dbReference type="EMBL" id="PVTT01000003">
    <property type="protein sequence ID" value="PRY92058.1"/>
    <property type="molecule type" value="Genomic_DNA"/>
</dbReference>
<dbReference type="Proteomes" id="UP000238801">
    <property type="component" value="Unassembled WGS sequence"/>
</dbReference>
<sequence length="399" mass="44055">MNDARAQDADDERFASGFRLQPPERFPASLVRSLRASLDDGAGRIVRLWIEEMAFVDRRLGARLVVAAQIKAEPWDEAAHSEAEADLRMRVLDDLDHGPDDHGAVGEGPEIMVFAQNVEVGPGSLPTHFLAIEPVWGPHASRDLDLEAFRALAPAPRTLPKPRQTHPDQTSLTDLAITLGVAFAALVGLSQLAFWLIPSDTVAWVLVGLLAFLTVGFAWIMWQGSVRGSIGRSGPLRTLPLTLAHVVQAHEALREDKHPGYPDGARFGLVAVFTLDSDWRDDAGWLSWMARRLAHLRDHPTRSADETRIAQRLEGERDDGTSRIPASVSGNEATYWVSPLVTRDQLPERRIPDDELLPIVLEEGAAPGAEAVRMVRFWPAVLWPLAPRSDRARFVRPGT</sequence>
<evidence type="ECO:0000313" key="3">
    <source>
        <dbReference type="Proteomes" id="UP000238801"/>
    </source>
</evidence>
<comment type="caution">
    <text evidence="2">The sequence shown here is derived from an EMBL/GenBank/DDBJ whole genome shotgun (WGS) entry which is preliminary data.</text>
</comment>
<gene>
    <name evidence="2" type="ORF">BCF33_2752</name>
</gene>
<organism evidence="2 3">
    <name type="scientific">Hasllibacter halocynthiae</name>
    <dbReference type="NCBI Taxonomy" id="595589"/>
    <lineage>
        <taxon>Bacteria</taxon>
        <taxon>Pseudomonadati</taxon>
        <taxon>Pseudomonadota</taxon>
        <taxon>Alphaproteobacteria</taxon>
        <taxon>Rhodobacterales</taxon>
        <taxon>Roseobacteraceae</taxon>
        <taxon>Hasllibacter</taxon>
    </lineage>
</organism>
<accession>A0A2T0WZD2</accession>
<evidence type="ECO:0000313" key="2">
    <source>
        <dbReference type="EMBL" id="PRY92058.1"/>
    </source>
</evidence>
<dbReference type="AlphaFoldDB" id="A0A2T0WZD2"/>
<feature type="transmembrane region" description="Helical" evidence="1">
    <location>
        <begin position="175"/>
        <end position="197"/>
    </location>
</feature>
<keyword evidence="1" id="KW-0472">Membrane</keyword>
<proteinExistence type="predicted"/>
<dbReference type="RefSeq" id="WP_106161795.1">
    <property type="nucleotide sequence ID" value="NZ_PVTT01000003.1"/>
</dbReference>
<evidence type="ECO:0000256" key="1">
    <source>
        <dbReference type="SAM" id="Phobius"/>
    </source>
</evidence>
<reference evidence="2 3" key="1">
    <citation type="submission" date="2018-03" db="EMBL/GenBank/DDBJ databases">
        <title>Genomic Encyclopedia of Archaeal and Bacterial Type Strains, Phase II (KMG-II): from individual species to whole genera.</title>
        <authorList>
            <person name="Goeker M."/>
        </authorList>
    </citation>
    <scope>NUCLEOTIDE SEQUENCE [LARGE SCALE GENOMIC DNA]</scope>
    <source>
        <strain evidence="2 3">DSM 29318</strain>
    </source>
</reference>
<name>A0A2T0WZD2_9RHOB</name>
<keyword evidence="3" id="KW-1185">Reference proteome</keyword>
<feature type="transmembrane region" description="Helical" evidence="1">
    <location>
        <begin position="203"/>
        <end position="222"/>
    </location>
</feature>
<protein>
    <submittedName>
        <fullName evidence="2">Uncharacterized protein</fullName>
    </submittedName>
</protein>
<keyword evidence="1" id="KW-1133">Transmembrane helix</keyword>